<evidence type="ECO:0000313" key="2">
    <source>
        <dbReference type="Proteomes" id="UP000297647"/>
    </source>
</evidence>
<comment type="caution">
    <text evidence="1">The sequence shown here is derived from an EMBL/GenBank/DDBJ whole genome shotgun (WGS) entry which is preliminary data.</text>
</comment>
<dbReference type="AlphaFoldDB" id="A0A4Y9R2D8"/>
<proteinExistence type="predicted"/>
<organism evidence="1 2">
    <name type="scientific">Algoriphagus kandeliae</name>
    <dbReference type="NCBI Taxonomy" id="2562278"/>
    <lineage>
        <taxon>Bacteria</taxon>
        <taxon>Pseudomonadati</taxon>
        <taxon>Bacteroidota</taxon>
        <taxon>Cytophagia</taxon>
        <taxon>Cytophagales</taxon>
        <taxon>Cyclobacteriaceae</taxon>
        <taxon>Algoriphagus</taxon>
    </lineage>
</organism>
<dbReference type="RefSeq" id="WP_135070536.1">
    <property type="nucleotide sequence ID" value="NZ_SPSB01000001.1"/>
</dbReference>
<dbReference type="EMBL" id="SPSB01000001">
    <property type="protein sequence ID" value="TFV97596.1"/>
    <property type="molecule type" value="Genomic_DNA"/>
</dbReference>
<gene>
    <name evidence="1" type="ORF">E4S40_02800</name>
</gene>
<accession>A0A4Y9R2D8</accession>
<name>A0A4Y9R2D8_9BACT</name>
<evidence type="ECO:0008006" key="3">
    <source>
        <dbReference type="Google" id="ProtNLM"/>
    </source>
</evidence>
<reference evidence="1 2" key="1">
    <citation type="submission" date="2019-03" db="EMBL/GenBank/DDBJ databases">
        <title>Algoriphagus sp. nov, a new strain isolated from root system soil of mangrove plant Kandelia.</title>
        <authorList>
            <person name="Yin Q."/>
            <person name="Wang K."/>
            <person name="Song Z."/>
        </authorList>
    </citation>
    <scope>NUCLEOTIDE SEQUENCE [LARGE SCALE GENOMIC DNA]</scope>
    <source>
        <strain evidence="1 2">XY-J91</strain>
    </source>
</reference>
<protein>
    <recommendedName>
        <fullName evidence="3">Transcription regulator BetR N-terminal domain-containing protein</fullName>
    </recommendedName>
</protein>
<dbReference type="OrthoDB" id="1098026at2"/>
<evidence type="ECO:0000313" key="1">
    <source>
        <dbReference type="EMBL" id="TFV97596.1"/>
    </source>
</evidence>
<sequence>MDQGNYTQVLFFQNIKSTIPSYSSLVDEVAETLDISMDSAYRRIRGEKLLDFQEIFLLTKKFNVSIDKFFSINSSSIVFQGNQNMFGPDNFQKWMLDVLAQLEMVSSFRDKHIYFLLKDMPPWYHYFHSELAAFKFFFWKKSILYNEDIKNEQFSISNSKFPELEEISRKILKTYNKIPSTEIWNQEGIQTTLRQIELYHKMGIISDKQDTIRLYQCMFEVINHLEKMAEHGKKFLPNYEPTTDSASYDFLVNEYVLGDNTFFVKLDETKITYLNYSVIYFIGTSDKVFNDGMFKNLENLIKKSTQISLVGELERKQFFNKLRKNIQDKIDNC</sequence>
<keyword evidence="2" id="KW-1185">Reference proteome</keyword>
<dbReference type="Proteomes" id="UP000297647">
    <property type="component" value="Unassembled WGS sequence"/>
</dbReference>